<dbReference type="Proteomes" id="UP001203687">
    <property type="component" value="Unassembled WGS sequence"/>
</dbReference>
<sequence>MKNYIKSSSLFYFLILVICFSCTSKTGITEKEAIISLRKEYEKSWLENDSLKIMETLTIDAVLIPHHGDIPIVGVKAIKDFWWPAKFSPSKVTIFESTYNDVGYENKLGFISGRFKLGFNYEGKKYYDEGNYLNIVEKRNGKWKLSRLIWNDPLPEIN</sequence>
<evidence type="ECO:0000313" key="1">
    <source>
        <dbReference type="EMBL" id="MCK8479807.1"/>
    </source>
</evidence>
<comment type="caution">
    <text evidence="1">The sequence shown here is derived from an EMBL/GenBank/DDBJ whole genome shotgun (WGS) entry which is preliminary data.</text>
</comment>
<keyword evidence="2" id="KW-1185">Reference proteome</keyword>
<evidence type="ECO:0000313" key="2">
    <source>
        <dbReference type="Proteomes" id="UP001203687"/>
    </source>
</evidence>
<organism evidence="1 2">
    <name type="scientific">Psychroserpens algicola</name>
    <dbReference type="NCBI Taxonomy" id="1719034"/>
    <lineage>
        <taxon>Bacteria</taxon>
        <taxon>Pseudomonadati</taxon>
        <taxon>Bacteroidota</taxon>
        <taxon>Flavobacteriia</taxon>
        <taxon>Flavobacteriales</taxon>
        <taxon>Flavobacteriaceae</taxon>
        <taxon>Psychroserpens</taxon>
    </lineage>
</organism>
<proteinExistence type="predicted"/>
<accession>A0ABT0H5Z8</accession>
<protein>
    <submittedName>
        <fullName evidence="1">Nuclear transport factor 2 family protein</fullName>
    </submittedName>
</protein>
<dbReference type="Gene3D" id="3.10.450.50">
    <property type="match status" value="1"/>
</dbReference>
<name>A0ABT0H5Z8_9FLAO</name>
<gene>
    <name evidence="1" type="ORF">MUY34_04195</name>
</gene>
<dbReference type="EMBL" id="JALPQF010000003">
    <property type="protein sequence ID" value="MCK8479807.1"/>
    <property type="molecule type" value="Genomic_DNA"/>
</dbReference>
<dbReference type="RefSeq" id="WP_248412058.1">
    <property type="nucleotide sequence ID" value="NZ_JALPQF010000003.1"/>
</dbReference>
<dbReference type="SUPFAM" id="SSF54427">
    <property type="entry name" value="NTF2-like"/>
    <property type="match status" value="1"/>
</dbReference>
<dbReference type="InterPro" id="IPR032710">
    <property type="entry name" value="NTF2-like_dom_sf"/>
</dbReference>
<reference evidence="1" key="1">
    <citation type="submission" date="2022-04" db="EMBL/GenBank/DDBJ databases">
        <authorList>
            <person name="Ren T."/>
        </authorList>
    </citation>
    <scope>NUCLEOTIDE SEQUENCE</scope>
    <source>
        <strain evidence="1">F63249</strain>
    </source>
</reference>